<feature type="compositionally biased region" description="Polar residues" evidence="2">
    <location>
        <begin position="1104"/>
        <end position="1114"/>
    </location>
</feature>
<feature type="compositionally biased region" description="Polar residues" evidence="2">
    <location>
        <begin position="130"/>
        <end position="140"/>
    </location>
</feature>
<feature type="compositionally biased region" description="Polar residues" evidence="2">
    <location>
        <begin position="152"/>
        <end position="172"/>
    </location>
</feature>
<keyword evidence="1" id="KW-0175">Coiled coil</keyword>
<reference evidence="4" key="1">
    <citation type="submission" date="2022-07" db="EMBL/GenBank/DDBJ databases">
        <title>Evaluation of T. orientalis genome assembly methods using nanopore sequencing and analysis of variation between genomes.</title>
        <authorList>
            <person name="Yam J."/>
            <person name="Micallef M.L."/>
            <person name="Liu M."/>
            <person name="Djordjevic S.P."/>
            <person name="Bogema D.R."/>
            <person name="Jenkins C."/>
        </authorList>
    </citation>
    <scope>NUCLEOTIDE SEQUENCE</scope>
    <source>
        <strain evidence="4">Fish Creek</strain>
    </source>
</reference>
<feature type="region of interest" description="Disordered" evidence="2">
    <location>
        <begin position="1066"/>
        <end position="1114"/>
    </location>
</feature>
<sequence>MNLYRKFIAIFICLLVNYGSKPVESVVNISHTSSSTTPSGGSDGSQPVSGGGSSATPAAGDTSVISDPGEVSVTQDSSEAQQPNENEDTSESTQETKPGSESQPSSGQGTGTGGQTATSPMPRARPAPTSGATPARTSSAIALPEEEDDQSQPENTSEPQPSSAQGTSPPAKTSTDASQTQSSSSSTAQPRKTGFDLDITSDTQSTDKFDYKKVGEYVTYSAKGDNAFKIVKEGSTNIWEATSDTNYSSKVEVEHMNNDSKAVTIHTDDKTKIFIRSASGQPWTEIDTTKVNDRTININFPNESYFYTNELKGETRTFSAKKGFAFKGANDYVNDKKVEVWKTDEESEYANKIVNEGGKKVTLHLADGSTKVIQKGSDGKWPPDSETSKTGVDLNIKSDKKSNKKLEYEKVGEYVTYIAKDNYAFKLVKDHKTEVWKATDATNYSPRVEVEFLANDGKAVTIFLRKNKTKVFKKEGTNDPWKEIDLAKVTASSVNINYPHQSYFYKNELKGKIRTFSAKTGFAFKYANEYIDGNKVEIWKTDNDSEYSNKIEVDLMNNDAKAVTIHLGENKTKVFIKSGKNEPWKEIDTTKVNPKSVNIDYENSSYFYSNKLDNGVRTFTAKTGFMFNLVRHLVNNDWVEIWKTDNESEYSNKVVNEGGKKLTIYIGDDGTAKVFNKGSDGKWTEEPSESQQPEDPSESQPEEPSESQQSEDASGSQQSEEPSESQQPEETDSTQPQDGSSSGPRTRSAPTSGGAAPQTSTSISLDEDENEDQSQSEQASESQPSPAQVTSPPAGSAQGTGTSSTQPQSGTPTQPEDSSSKQSEQDGSSTEPEKGDSTSPEDGTGQSGEGAPATPAPQTGSSTQPQVKLLKANASDPNNPLELLANEYTTTTSNNMISYNIASGVNCAQLKFGDVLLWEHDPNQRGGRYPKSVDHYTNTDVLLLRFAGLDITFDKNEQGGWIFTESGPLAAKFYVVDPNDSSNSVELASDQFTITESGDVTTFTIADSVNSIGLTYGPVLLWQHDPNKQGGKHPKSLDFTATTETLILKFEGLDMTFAKNAGGEWEYTENTTGGGAAATPEQGSSTQADGGTGQSGEGAPATPAPQTGSSTQPQVKLLKANASDPNNPLELLANEYTTTTSNNMISYNIASGVNCAQLKFGDVLLWEHDPNQRGGRYPKSVDHYTNTDVLLLRFAGLDITFDKNEQGGWIFTESGPLAAKFYVVDPNDSSNSVELASDQFTITESGDVTTFTIADSVNSIGLTYGPVLLWQHDPNKQGGKHPKSLDFTATTETLILKFEGLDMTFAKNAGGEWEYTENTTGGGAAATPEQGSSTQADGGTGQSGEGAPATPAPQTGSSTQPQVKLLKANASDPNNPLELLANEYTSTTNNNVTSYNIASGVNCAQLKFGDVLLWEHDPNQRGGRYPKSVDHDKNTNVLVLRFAGLDISFENTAEGWIFTESGPLAAKFYVVDPNDPNNSVELGSNQFTITESGDVTTFTIADSVNSIGLTYGTVLLWQHDANKQGGKHPKSLDFTTSTETLVLKFEGLDIKFEKNDQDYLPLSQRLVSLSNTLVLYSLLCFGNFVYSHSSRKRDDKKYQVTLDIQNKKSNSDYIYYSLVEYSPVVVFTYSARGNTVFNEVKDGYNLVWKTSNEKEYSTKVVVEEDKLFITCPSDLLVFLKQEDGTWKSKDLDEVPGKEKAAGATAPKESTVPIKDVAAENAELKVEVAKLEKELIGLKMEYDQFRSKVLSVDNSLGKVVEALGGV</sequence>
<organism evidence="4 5">
    <name type="scientific">Theileria orientalis</name>
    <dbReference type="NCBI Taxonomy" id="68886"/>
    <lineage>
        <taxon>Eukaryota</taxon>
        <taxon>Sar</taxon>
        <taxon>Alveolata</taxon>
        <taxon>Apicomplexa</taxon>
        <taxon>Aconoidasida</taxon>
        <taxon>Piroplasmida</taxon>
        <taxon>Theileriidae</taxon>
        <taxon>Theileria</taxon>
    </lineage>
</organism>
<feature type="compositionally biased region" description="Acidic residues" evidence="2">
    <location>
        <begin position="721"/>
        <end position="732"/>
    </location>
</feature>
<evidence type="ECO:0000256" key="1">
    <source>
        <dbReference type="SAM" id="Coils"/>
    </source>
</evidence>
<feature type="compositionally biased region" description="Acidic residues" evidence="2">
    <location>
        <begin position="695"/>
        <end position="705"/>
    </location>
</feature>
<feature type="compositionally biased region" description="Low complexity" evidence="2">
    <location>
        <begin position="775"/>
        <end position="829"/>
    </location>
</feature>
<feature type="compositionally biased region" description="Acidic residues" evidence="2">
    <location>
        <begin position="765"/>
        <end position="774"/>
    </location>
</feature>
<feature type="compositionally biased region" description="Polar residues" evidence="2">
    <location>
        <begin position="1352"/>
        <end position="1362"/>
    </location>
</feature>
<dbReference type="OrthoDB" id="363084at2759"/>
<dbReference type="Proteomes" id="UP000244803">
    <property type="component" value="Chromosome 2"/>
</dbReference>
<feature type="compositionally biased region" description="Polar residues" evidence="2">
    <location>
        <begin position="856"/>
        <end position="866"/>
    </location>
</feature>
<feature type="region of interest" description="Disordered" evidence="2">
    <location>
        <begin position="1314"/>
        <end position="1362"/>
    </location>
</feature>
<feature type="compositionally biased region" description="Low complexity" evidence="2">
    <location>
        <begin position="30"/>
        <end position="40"/>
    </location>
</feature>
<feature type="chain" id="PRO_5037816005" description="SfiI-subtelomeric related protein family member" evidence="3">
    <location>
        <begin position="26"/>
        <end position="1765"/>
    </location>
</feature>
<evidence type="ECO:0000313" key="5">
    <source>
        <dbReference type="Proteomes" id="UP000244803"/>
    </source>
</evidence>
<protein>
    <recommendedName>
        <fullName evidence="6">SfiI-subtelomeric related protein family member</fullName>
    </recommendedName>
</protein>
<feature type="compositionally biased region" description="Polar residues" evidence="2">
    <location>
        <begin position="736"/>
        <end position="764"/>
    </location>
</feature>
<evidence type="ECO:0008006" key="6">
    <source>
        <dbReference type="Google" id="ProtNLM"/>
    </source>
</evidence>
<accession>A0A976MAJ6</accession>
<feature type="compositionally biased region" description="Polar residues" evidence="2">
    <location>
        <begin position="72"/>
        <end position="84"/>
    </location>
</feature>
<feature type="compositionally biased region" description="Low complexity" evidence="2">
    <location>
        <begin position="173"/>
        <end position="189"/>
    </location>
</feature>
<dbReference type="EMBL" id="CP056068">
    <property type="protein sequence ID" value="UKJ90714.2"/>
    <property type="molecule type" value="Genomic_DNA"/>
</dbReference>
<evidence type="ECO:0000256" key="2">
    <source>
        <dbReference type="SAM" id="MobiDB-lite"/>
    </source>
</evidence>
<proteinExistence type="predicted"/>
<keyword evidence="3" id="KW-0732">Signal</keyword>
<dbReference type="Pfam" id="PF04385">
    <property type="entry name" value="FAINT"/>
    <property type="match status" value="2"/>
</dbReference>
<feature type="coiled-coil region" evidence="1">
    <location>
        <begin position="1713"/>
        <end position="1747"/>
    </location>
</feature>
<gene>
    <name evidence="4" type="ORF">MACJ_001648</name>
</gene>
<feature type="compositionally biased region" description="Low complexity" evidence="2">
    <location>
        <begin position="706"/>
        <end position="720"/>
    </location>
</feature>
<evidence type="ECO:0000256" key="3">
    <source>
        <dbReference type="SAM" id="SignalP"/>
    </source>
</evidence>
<feature type="compositionally biased region" description="Low complexity" evidence="2">
    <location>
        <begin position="54"/>
        <end position="63"/>
    </location>
</feature>
<feature type="region of interest" description="Disordered" evidence="2">
    <location>
        <begin position="30"/>
        <end position="203"/>
    </location>
</feature>
<evidence type="ECO:0000313" key="4">
    <source>
        <dbReference type="EMBL" id="UKJ90714.2"/>
    </source>
</evidence>
<dbReference type="InterPro" id="IPR007480">
    <property type="entry name" value="DUF529"/>
</dbReference>
<feature type="region of interest" description="Disordered" evidence="2">
    <location>
        <begin position="671"/>
        <end position="866"/>
    </location>
</feature>
<name>A0A976MAJ6_THEOR</name>
<feature type="signal peptide" evidence="3">
    <location>
        <begin position="1"/>
        <end position="25"/>
    </location>
</feature>